<dbReference type="OrthoDB" id="1934714at2"/>
<dbReference type="AlphaFoldDB" id="A0A3P3QW94"/>
<dbReference type="Pfam" id="PF06949">
    <property type="entry name" value="DUF1292"/>
    <property type="match status" value="1"/>
</dbReference>
<proteinExistence type="predicted"/>
<organism evidence="1 2">
    <name type="scientific">Lachnoanaerobaculum gingivalis</name>
    <dbReference type="NCBI Taxonomy" id="2490855"/>
    <lineage>
        <taxon>Bacteria</taxon>
        <taxon>Bacillati</taxon>
        <taxon>Bacillota</taxon>
        <taxon>Clostridia</taxon>
        <taxon>Lachnospirales</taxon>
        <taxon>Lachnospiraceae</taxon>
        <taxon>Lachnoanaerobaculum</taxon>
    </lineage>
</organism>
<protein>
    <submittedName>
        <fullName evidence="1">DUF1292 domain-containing protein</fullName>
    </submittedName>
</protein>
<comment type="caution">
    <text evidence="1">The sequence shown here is derived from an EMBL/GenBank/DDBJ whole genome shotgun (WGS) entry which is preliminary data.</text>
</comment>
<gene>
    <name evidence="1" type="ORF">EHV10_06990</name>
</gene>
<sequence length="89" mass="10268">MDNNSIHFVTEDGENIDFTIIDETKLNGVSYILVTDSPDDESGDCYIMKDISEKDDEEANYIFVEDDKELDAVFEIFQNMMDDDVEIIK</sequence>
<name>A0A3P3QW94_9FIRM</name>
<evidence type="ECO:0000313" key="2">
    <source>
        <dbReference type="Proteomes" id="UP000272490"/>
    </source>
</evidence>
<dbReference type="RefSeq" id="WP_128674026.1">
    <property type="nucleotide sequence ID" value="NZ_CAUQHB010000030.1"/>
</dbReference>
<keyword evidence="2" id="KW-1185">Reference proteome</keyword>
<dbReference type="Proteomes" id="UP000272490">
    <property type="component" value="Unassembled WGS sequence"/>
</dbReference>
<evidence type="ECO:0000313" key="1">
    <source>
        <dbReference type="EMBL" id="RRJ25385.1"/>
    </source>
</evidence>
<reference evidence="1 2" key="1">
    <citation type="submission" date="2018-11" db="EMBL/GenBank/DDBJ databases">
        <title>Genome sequencing of Lachnoanaerobaculum sp. KCOM 2030 (= ChDC B114).</title>
        <authorList>
            <person name="Kook J.-K."/>
            <person name="Park S.-N."/>
            <person name="Lim Y.K."/>
        </authorList>
    </citation>
    <scope>NUCLEOTIDE SEQUENCE [LARGE SCALE GENOMIC DNA]</scope>
    <source>
        <strain evidence="1 2">KCOM 2030</strain>
    </source>
</reference>
<dbReference type="EMBL" id="RRCO01000003">
    <property type="protein sequence ID" value="RRJ25385.1"/>
    <property type="molecule type" value="Genomic_DNA"/>
</dbReference>
<accession>A0A3P3QW94</accession>
<dbReference type="InterPro" id="IPR009711">
    <property type="entry name" value="UPF0473"/>
</dbReference>